<name>A0A844GD91_9NEIS</name>
<proteinExistence type="predicted"/>
<keyword evidence="2" id="KW-1185">Reference proteome</keyword>
<dbReference type="EMBL" id="WLYX01000001">
    <property type="protein sequence ID" value="MTD32545.1"/>
    <property type="molecule type" value="Genomic_DNA"/>
</dbReference>
<evidence type="ECO:0000313" key="1">
    <source>
        <dbReference type="EMBL" id="MTD32545.1"/>
    </source>
</evidence>
<dbReference type="Proteomes" id="UP000446658">
    <property type="component" value="Unassembled WGS sequence"/>
</dbReference>
<evidence type="ECO:0000313" key="2">
    <source>
        <dbReference type="Proteomes" id="UP000446658"/>
    </source>
</evidence>
<comment type="caution">
    <text evidence="1">The sequence shown here is derived from an EMBL/GenBank/DDBJ whole genome shotgun (WGS) entry which is preliminary data.</text>
</comment>
<protein>
    <submittedName>
        <fullName evidence="1">Uncharacterized protein</fullName>
    </submittedName>
</protein>
<accession>A0A844GD91</accession>
<sequence>MSTTHLRTHSTRQVNAAVLDATHKAARAIEALSENGFTVTDVELKSVSRPTIRIQTSGQCHTLIAKGEAVYFSFGKRERVGQYREGQFQLGGCRIVWTEIGN</sequence>
<dbReference type="AlphaFoldDB" id="A0A844GD91"/>
<reference evidence="1 2" key="1">
    <citation type="submission" date="2019-11" db="EMBL/GenBank/DDBJ databases">
        <title>Draft genome sequence of Paludibacterium sp. dN18-1.</title>
        <authorList>
            <person name="Im W.-T."/>
        </authorList>
    </citation>
    <scope>NUCLEOTIDE SEQUENCE [LARGE SCALE GENOMIC DNA]</scope>
    <source>
        <strain evidence="2">dN 18-1</strain>
    </source>
</reference>
<organism evidence="1 2">
    <name type="scientific">Paludibacterium denitrificans</name>
    <dbReference type="NCBI Taxonomy" id="2675226"/>
    <lineage>
        <taxon>Bacteria</taxon>
        <taxon>Pseudomonadati</taxon>
        <taxon>Pseudomonadota</taxon>
        <taxon>Betaproteobacteria</taxon>
        <taxon>Neisseriales</taxon>
        <taxon>Chromobacteriaceae</taxon>
        <taxon>Paludibacterium</taxon>
    </lineage>
</organism>
<gene>
    <name evidence="1" type="ORF">GKE73_02195</name>
</gene>